<dbReference type="Proteomes" id="UP001500683">
    <property type="component" value="Unassembled WGS sequence"/>
</dbReference>
<evidence type="ECO:0000313" key="5">
    <source>
        <dbReference type="Proteomes" id="UP001500683"/>
    </source>
</evidence>
<keyword evidence="5" id="KW-1185">Reference proteome</keyword>
<name>A0ABP7VZH9_9ACTN</name>
<keyword evidence="3" id="KW-0732">Signal</keyword>
<dbReference type="Gene3D" id="3.40.710.10">
    <property type="entry name" value="DD-peptidase/beta-lactamase superfamily"/>
    <property type="match status" value="2"/>
</dbReference>
<accession>A0ABP7VZH9</accession>
<evidence type="ECO:0000256" key="1">
    <source>
        <dbReference type="ARBA" id="ARBA00006096"/>
    </source>
</evidence>
<dbReference type="Pfam" id="PF02113">
    <property type="entry name" value="Peptidase_S13"/>
    <property type="match status" value="1"/>
</dbReference>
<keyword evidence="2" id="KW-0378">Hydrolase</keyword>
<organism evidence="4 5">
    <name type="scientific">Actinomadura miaoliensis</name>
    <dbReference type="NCBI Taxonomy" id="430685"/>
    <lineage>
        <taxon>Bacteria</taxon>
        <taxon>Bacillati</taxon>
        <taxon>Actinomycetota</taxon>
        <taxon>Actinomycetes</taxon>
        <taxon>Streptosporangiales</taxon>
        <taxon>Thermomonosporaceae</taxon>
        <taxon>Actinomadura</taxon>
    </lineage>
</organism>
<dbReference type="PANTHER" id="PTHR30023:SF0">
    <property type="entry name" value="PENICILLIN-SENSITIVE CARBOXYPEPTIDASE A"/>
    <property type="match status" value="1"/>
</dbReference>
<comment type="caution">
    <text evidence="4">The sequence shown here is derived from an EMBL/GenBank/DDBJ whole genome shotgun (WGS) entry which is preliminary data.</text>
</comment>
<reference evidence="5" key="1">
    <citation type="journal article" date="2019" name="Int. J. Syst. Evol. Microbiol.">
        <title>The Global Catalogue of Microorganisms (GCM) 10K type strain sequencing project: providing services to taxonomists for standard genome sequencing and annotation.</title>
        <authorList>
            <consortium name="The Broad Institute Genomics Platform"/>
            <consortium name="The Broad Institute Genome Sequencing Center for Infectious Disease"/>
            <person name="Wu L."/>
            <person name="Ma J."/>
        </authorList>
    </citation>
    <scope>NUCLEOTIDE SEQUENCE [LARGE SCALE GENOMIC DNA]</scope>
    <source>
        <strain evidence="5">JCM 16702</strain>
    </source>
</reference>
<feature type="signal peptide" evidence="3">
    <location>
        <begin position="1"/>
        <end position="34"/>
    </location>
</feature>
<evidence type="ECO:0000256" key="3">
    <source>
        <dbReference type="SAM" id="SignalP"/>
    </source>
</evidence>
<evidence type="ECO:0000313" key="4">
    <source>
        <dbReference type="EMBL" id="GAA4077709.1"/>
    </source>
</evidence>
<sequence length="471" mass="47237">MVGAEGERGGHVPKRTRALVMVTLSLLHVSTAGAGMAVAKLTPDRRLSPQPPGVAEREPVRTFATAVPAGAADGVADASVLGRRLAGLLGGSQTPTNAVVIDARTGRQLFAQNGDRPATPASTTKLVTSVAALAALGPEHRIATKVVRGGGGVVLVGGGDPTLTALPASAGQGRPAFASLADLARQTAAALKASGTRRVRVDYDATAYQGPRTAAGWKPNYLPDGEVAPVSALTVDEGRVAPGTLTKSRVGDPPAAAAAAFARMLTRNGVAATRGRPTRAPEDAARLGAVQSPPLSVLVEHLMTESDNDVAEAVARQVAMNRGYPPSFAGGAQAVMEVLGELGVSAGVMVNDGSGLSTGNRITPIALARLVALAASDDRPQLRAAITGMPVAGFSGTLSPPRYMAPSSAAGAGLVRAKTGTLAGVSTLAGYAYDADGRLLAFAFMAGDGTGTVDPSRLDALAAVVASCACT</sequence>
<dbReference type="InterPro" id="IPR012338">
    <property type="entry name" value="Beta-lactam/transpept-like"/>
</dbReference>
<proteinExistence type="inferred from homology"/>
<dbReference type="NCBIfam" id="TIGR00666">
    <property type="entry name" value="PBP4"/>
    <property type="match status" value="1"/>
</dbReference>
<dbReference type="InterPro" id="IPR000667">
    <property type="entry name" value="Peptidase_S13"/>
</dbReference>
<dbReference type="Gene3D" id="3.50.80.20">
    <property type="entry name" value="D-Ala-D-Ala carboxypeptidase C, peptidase S13"/>
    <property type="match status" value="1"/>
</dbReference>
<protein>
    <recommendedName>
        <fullName evidence="6">Serine-type D-Ala-D-Ala carboxypeptidase</fullName>
    </recommendedName>
</protein>
<dbReference type="SUPFAM" id="SSF56601">
    <property type="entry name" value="beta-lactamase/transpeptidase-like"/>
    <property type="match status" value="1"/>
</dbReference>
<feature type="chain" id="PRO_5045355167" description="Serine-type D-Ala-D-Ala carboxypeptidase" evidence="3">
    <location>
        <begin position="35"/>
        <end position="471"/>
    </location>
</feature>
<comment type="similarity">
    <text evidence="1">Belongs to the peptidase S13 family.</text>
</comment>
<dbReference type="EMBL" id="BAAAZG010000025">
    <property type="protein sequence ID" value="GAA4077709.1"/>
    <property type="molecule type" value="Genomic_DNA"/>
</dbReference>
<gene>
    <name evidence="4" type="ORF">GCM10022214_39380</name>
</gene>
<dbReference type="PRINTS" id="PR00922">
    <property type="entry name" value="DADACBPTASE3"/>
</dbReference>
<evidence type="ECO:0008006" key="6">
    <source>
        <dbReference type="Google" id="ProtNLM"/>
    </source>
</evidence>
<dbReference type="PANTHER" id="PTHR30023">
    <property type="entry name" value="D-ALANYL-D-ALANINE CARBOXYPEPTIDASE"/>
    <property type="match status" value="1"/>
</dbReference>
<evidence type="ECO:0000256" key="2">
    <source>
        <dbReference type="ARBA" id="ARBA00022801"/>
    </source>
</evidence>